<dbReference type="EMBL" id="SAXU01000001">
    <property type="protein sequence ID" value="TXJ19857.1"/>
    <property type="molecule type" value="Genomic_DNA"/>
</dbReference>
<proteinExistence type="predicted"/>
<feature type="compositionally biased region" description="Low complexity" evidence="1">
    <location>
        <begin position="47"/>
        <end position="61"/>
    </location>
</feature>
<dbReference type="PROSITE" id="PS51257">
    <property type="entry name" value="PROKAR_LIPOPROTEIN"/>
    <property type="match status" value="1"/>
</dbReference>
<evidence type="ECO:0000313" key="2">
    <source>
        <dbReference type="EMBL" id="TXJ19857.1"/>
    </source>
</evidence>
<dbReference type="RefSeq" id="WP_147738173.1">
    <property type="nucleotide sequence ID" value="NZ_SAXU01000001.1"/>
</dbReference>
<sequence length="70" mass="7657">MNNRQTISKSLLIIIALLLMVSCGKDDDKRLTDSKDSVTSYRVYTNDIGDTNDSGDTNNSGDDGEWGLIS</sequence>
<protein>
    <submittedName>
        <fullName evidence="2">Uncharacterized protein</fullName>
    </submittedName>
</protein>
<dbReference type="Proteomes" id="UP000324638">
    <property type="component" value="Unassembled WGS sequence"/>
</dbReference>
<feature type="region of interest" description="Disordered" evidence="1">
    <location>
        <begin position="47"/>
        <end position="70"/>
    </location>
</feature>
<evidence type="ECO:0000256" key="1">
    <source>
        <dbReference type="SAM" id="MobiDB-lite"/>
    </source>
</evidence>
<reference evidence="2 3" key="1">
    <citation type="journal article" date="1992" name="Lakartidningen">
        <title>[Penicillin V and not amoxicillin is the first choice preparation in acute otitis].</title>
        <authorList>
            <person name="Kamme C."/>
            <person name="Lundgren K."/>
            <person name="Prellner K."/>
        </authorList>
    </citation>
    <scope>NUCLEOTIDE SEQUENCE [LARGE SCALE GENOMIC DNA]</scope>
    <source>
        <strain evidence="2 3">513A</strain>
    </source>
</reference>
<accession>A0A5C8D322</accession>
<comment type="caution">
    <text evidence="2">The sequence shown here is derived from an EMBL/GenBank/DDBJ whole genome shotgun (WGS) entry which is preliminary data.</text>
</comment>
<gene>
    <name evidence="2" type="ORF">EPJ79_01480</name>
</gene>
<dbReference type="AlphaFoldDB" id="A0A5C8D322"/>
<name>A0A5C8D322_9SPIR</name>
<evidence type="ECO:0000313" key="3">
    <source>
        <dbReference type="Proteomes" id="UP000324638"/>
    </source>
</evidence>
<organism evidence="2 3">
    <name type="scientific">Brachyspira aalborgi</name>
    <dbReference type="NCBI Taxonomy" id="29522"/>
    <lineage>
        <taxon>Bacteria</taxon>
        <taxon>Pseudomonadati</taxon>
        <taxon>Spirochaetota</taxon>
        <taxon>Spirochaetia</taxon>
        <taxon>Brachyspirales</taxon>
        <taxon>Brachyspiraceae</taxon>
        <taxon>Brachyspira</taxon>
    </lineage>
</organism>